<proteinExistence type="predicted"/>
<dbReference type="InterPro" id="IPR001173">
    <property type="entry name" value="Glyco_trans_2-like"/>
</dbReference>
<dbReference type="SUPFAM" id="SSF53756">
    <property type="entry name" value="UDP-Glycosyltransferase/glycogen phosphorylase"/>
    <property type="match status" value="1"/>
</dbReference>
<evidence type="ECO:0000313" key="5">
    <source>
        <dbReference type="Proteomes" id="UP000220527"/>
    </source>
</evidence>
<keyword evidence="1" id="KW-0175">Coiled coil</keyword>
<dbReference type="PANTHER" id="PTHR43179">
    <property type="entry name" value="RHAMNOSYLTRANSFERASE WBBL"/>
    <property type="match status" value="1"/>
</dbReference>
<name>A0A2A6RMC9_9CHLR</name>
<dbReference type="Pfam" id="PF13489">
    <property type="entry name" value="Methyltransf_23"/>
    <property type="match status" value="1"/>
</dbReference>
<feature type="coiled-coil region" evidence="1">
    <location>
        <begin position="232"/>
        <end position="314"/>
    </location>
</feature>
<dbReference type="InterPro" id="IPR001296">
    <property type="entry name" value="Glyco_trans_1"/>
</dbReference>
<feature type="domain" description="Glycosyltransferase 2-like" evidence="3">
    <location>
        <begin position="441"/>
        <end position="560"/>
    </location>
</feature>
<dbReference type="Gene3D" id="3.90.550.10">
    <property type="entry name" value="Spore Coat Polysaccharide Biosynthesis Protein SpsA, Chain A"/>
    <property type="match status" value="2"/>
</dbReference>
<dbReference type="SUPFAM" id="SSF53448">
    <property type="entry name" value="Nucleotide-diphospho-sugar transferases"/>
    <property type="match status" value="2"/>
</dbReference>
<dbReference type="Gene3D" id="3.40.50.2000">
    <property type="entry name" value="Glycogen Phosphorylase B"/>
    <property type="match status" value="2"/>
</dbReference>
<dbReference type="Pfam" id="PF00534">
    <property type="entry name" value="Glycos_transf_1"/>
    <property type="match status" value="1"/>
</dbReference>
<reference evidence="5" key="1">
    <citation type="submission" date="2017-08" db="EMBL/GenBank/DDBJ databases">
        <authorList>
            <person name="Grouzdev D.S."/>
            <person name="Gaisin V.A."/>
            <person name="Rysina M.S."/>
            <person name="Gorlenko V.M."/>
        </authorList>
    </citation>
    <scope>NUCLEOTIDE SEQUENCE [LARGE SCALE GENOMIC DNA]</scope>
    <source>
        <strain evidence="5">Kir15-3F</strain>
    </source>
</reference>
<accession>A0A2A6RMC9</accession>
<dbReference type="OrthoDB" id="9800276at2"/>
<sequence>MLIARVTVWFSLRVRGIGNTDMSDTNTNELFDAHYYATGCGAIPYARNEAWMALFNTVATGIVTKIAPTSVLDAGCAIGLLVEQLRGRGVDAEGVDISTYAISQVHEQVRPFVRVGSVAEPFARHYDLIVCIEVLEHMPRAEAERAVANFCAHSADILFSSSPDDYQETTHFNVNPPEYWAEIFAQHGFFRDVDFDASFITPWAVRFRRRSEPCARIVRDYERSLKERLKEARDLRTLNNEQRTHIRELEQQCAYVERQLSRHERDVDDAAHIDELERQHAQLLEQLRGKDDDVADLQHRVLQLEHAFAIAQQQRDLLRRATQFDRQVDAPLSGRLHDSYAYTHHLEAELARRDQHITWLEGVIRSFEQGRVMTFMRRLLRRGPILPPVTPPPPPEEQPLLDQDPAARYARWIAAHEPAAATLQTQRSMIQQFPLRPLLTLLTPVYNPPVAALEALVASIQAQTYEHWEWCVADASTDPTITQLLHRYATADRRIKLRTLSHNAGISANSNAALEQATGEFVLLLDHDDTLAPESLFQVVQTINAHPAADVIYYDEDKLSEDGALRHSPWFKPARCSPDLMLSTNYLMHATFRRTLVDRVGGFVQQAEGAQDWDLALRCLEQTQAIYHIPRILYHWRQVPGSAARDANAKPWALAGQEYALRSHLQRLGVADATLQRRSPSDLRIVWPTYGRLVSIIIPNRDQPALLRACISSILHHTSYPAYEIIIIDNASTDPRTLAYYAELQAHEHIRIVAFQESFNWSRANNLGAAHAHGDLLLFLNNDTEVRDSTWLEELVGWAERPEVGLVGCRLVRPNGTTQHAGMSLGLAGHASSLFDGAVTPLYGPFGSSEWYRNLLALTGACMLTRREVFTAVGGFDQRYRVGYSDITFSLAVHDQGLRVVYTPHTTLLHHEGASRGLQVPAVDVLRATFELLPRIATGDPYYSPNLSPIECLPAVAEPQGETWPIRMAQIMANFNLIYQPTPEHMQMFAQRLANLPPRRPQMPDALPRLLLCSHELSLSGGPLILVELARFLVAQGYMVTIVAAKSGALEPLVAASGSRLLIVPDLYNNALSAALVMRDYDLVLCNTIFAFRAIHAAHMLGLPCLWWIHEAQVGRTLVEQEVSVAAALNLANDLIFPTATTAALYADCLQRPLPAPLPNGVSLPKLERTMLDSPTQRLTIVVPATIEPRKGQDCFVAALQNLPAPLRHTFDLYFIGVPLDHTFYLALRRDLAGWDNVYFTGLLSRDETLNYLAHADIFVLPSRDEVLPLTLLEAMAYAKAILVTDVGGITEAVRHGQEALVVPSEDPVALAAELELLLRQPALRMRLGSAARLRYEQCFTFEQFAAAMQERIKLLSSHEV</sequence>
<dbReference type="CDD" id="cd03801">
    <property type="entry name" value="GT4_PimA-like"/>
    <property type="match status" value="1"/>
</dbReference>
<dbReference type="InterPro" id="IPR029063">
    <property type="entry name" value="SAM-dependent_MTases_sf"/>
</dbReference>
<dbReference type="EMBL" id="NQWI01000016">
    <property type="protein sequence ID" value="PDW04061.1"/>
    <property type="molecule type" value="Genomic_DNA"/>
</dbReference>
<dbReference type="CDD" id="cd04186">
    <property type="entry name" value="GT_2_like_c"/>
    <property type="match status" value="1"/>
</dbReference>
<dbReference type="CDD" id="cd04184">
    <property type="entry name" value="GT2_RfbC_Mx_like"/>
    <property type="match status" value="1"/>
</dbReference>
<dbReference type="GO" id="GO:0016757">
    <property type="term" value="F:glycosyltransferase activity"/>
    <property type="evidence" value="ECO:0007669"/>
    <property type="project" value="UniProtKB-KW"/>
</dbReference>
<dbReference type="InterPro" id="IPR029044">
    <property type="entry name" value="Nucleotide-diphossugar_trans"/>
</dbReference>
<dbReference type="Gene3D" id="3.40.50.150">
    <property type="entry name" value="Vaccinia Virus protein VP39"/>
    <property type="match status" value="1"/>
</dbReference>
<feature type="domain" description="Glycosyl transferase family 1" evidence="2">
    <location>
        <begin position="1173"/>
        <end position="1334"/>
    </location>
</feature>
<evidence type="ECO:0000313" key="4">
    <source>
        <dbReference type="EMBL" id="PDW04061.1"/>
    </source>
</evidence>
<evidence type="ECO:0000259" key="3">
    <source>
        <dbReference type="Pfam" id="PF00535"/>
    </source>
</evidence>
<gene>
    <name evidence="4" type="ORF">CJ255_05680</name>
</gene>
<organism evidence="4 5">
    <name type="scientific">Candidatus Viridilinea mediisalina</name>
    <dbReference type="NCBI Taxonomy" id="2024553"/>
    <lineage>
        <taxon>Bacteria</taxon>
        <taxon>Bacillati</taxon>
        <taxon>Chloroflexota</taxon>
        <taxon>Chloroflexia</taxon>
        <taxon>Chloroflexales</taxon>
        <taxon>Chloroflexineae</taxon>
        <taxon>Oscillochloridaceae</taxon>
        <taxon>Candidatus Viridilinea</taxon>
    </lineage>
</organism>
<dbReference type="SUPFAM" id="SSF53335">
    <property type="entry name" value="S-adenosyl-L-methionine-dependent methyltransferases"/>
    <property type="match status" value="1"/>
</dbReference>
<dbReference type="Proteomes" id="UP000220527">
    <property type="component" value="Unassembled WGS sequence"/>
</dbReference>
<keyword evidence="5" id="KW-1185">Reference proteome</keyword>
<dbReference type="PANTHER" id="PTHR43179:SF7">
    <property type="entry name" value="RHAMNOSYLTRANSFERASE WBBL"/>
    <property type="match status" value="1"/>
</dbReference>
<feature type="domain" description="Glycosyltransferase 2-like" evidence="3">
    <location>
        <begin position="695"/>
        <end position="871"/>
    </location>
</feature>
<protein>
    <recommendedName>
        <fullName evidence="6">Glycosyl transferase family 2</fullName>
    </recommendedName>
</protein>
<dbReference type="InterPro" id="IPR041693">
    <property type="entry name" value="Glyco_trans_4_5"/>
</dbReference>
<dbReference type="Pfam" id="PF16994">
    <property type="entry name" value="Glyco_trans_4_5"/>
    <property type="match status" value="1"/>
</dbReference>
<evidence type="ECO:0000256" key="1">
    <source>
        <dbReference type="SAM" id="Coils"/>
    </source>
</evidence>
<evidence type="ECO:0000259" key="2">
    <source>
        <dbReference type="Pfam" id="PF00534"/>
    </source>
</evidence>
<evidence type="ECO:0008006" key="6">
    <source>
        <dbReference type="Google" id="ProtNLM"/>
    </source>
</evidence>
<comment type="caution">
    <text evidence="4">The sequence shown here is derived from an EMBL/GenBank/DDBJ whole genome shotgun (WGS) entry which is preliminary data.</text>
</comment>
<dbReference type="Pfam" id="PF00535">
    <property type="entry name" value="Glycos_transf_2"/>
    <property type="match status" value="2"/>
</dbReference>